<sequence length="129" mass="15338">MLIFNILRSGFGREPARSFRGVSSSVVVFRLPEGLSGVRRSVGRVPIVSPIQFDVMRRRNYRTAEDTRLVRKRRKREAVCHYFILQYILFKADVLHLSNIQKHREQNKNYVFNVNSPYKRCVKYFLLFL</sequence>
<dbReference type="WBParaSite" id="Hba_13255">
    <property type="protein sequence ID" value="Hba_13255"/>
    <property type="gene ID" value="Hba_13255"/>
</dbReference>
<evidence type="ECO:0000313" key="1">
    <source>
        <dbReference type="Proteomes" id="UP000095283"/>
    </source>
</evidence>
<proteinExistence type="predicted"/>
<evidence type="ECO:0000313" key="2">
    <source>
        <dbReference type="WBParaSite" id="Hba_13255"/>
    </source>
</evidence>
<dbReference type="AlphaFoldDB" id="A0A1I7X788"/>
<accession>A0A1I7X788</accession>
<organism evidence="1 2">
    <name type="scientific">Heterorhabditis bacteriophora</name>
    <name type="common">Entomopathogenic nematode worm</name>
    <dbReference type="NCBI Taxonomy" id="37862"/>
    <lineage>
        <taxon>Eukaryota</taxon>
        <taxon>Metazoa</taxon>
        <taxon>Ecdysozoa</taxon>
        <taxon>Nematoda</taxon>
        <taxon>Chromadorea</taxon>
        <taxon>Rhabditida</taxon>
        <taxon>Rhabditina</taxon>
        <taxon>Rhabditomorpha</taxon>
        <taxon>Strongyloidea</taxon>
        <taxon>Heterorhabditidae</taxon>
        <taxon>Heterorhabditis</taxon>
    </lineage>
</organism>
<keyword evidence="1" id="KW-1185">Reference proteome</keyword>
<name>A0A1I7X788_HETBA</name>
<reference evidence="2" key="1">
    <citation type="submission" date="2016-11" db="UniProtKB">
        <authorList>
            <consortium name="WormBaseParasite"/>
        </authorList>
    </citation>
    <scope>IDENTIFICATION</scope>
</reference>
<protein>
    <submittedName>
        <fullName evidence="2">Uncharacterized protein</fullName>
    </submittedName>
</protein>
<dbReference type="Proteomes" id="UP000095283">
    <property type="component" value="Unplaced"/>
</dbReference>